<gene>
    <name evidence="4" type="ORF">IRI77_30305</name>
</gene>
<dbReference type="Proteomes" id="UP000593892">
    <property type="component" value="Chromosome"/>
</dbReference>
<keyword evidence="1" id="KW-0732">Signal</keyword>
<evidence type="ECO:0000259" key="3">
    <source>
        <dbReference type="Pfam" id="PF11954"/>
    </source>
</evidence>
<evidence type="ECO:0000256" key="1">
    <source>
        <dbReference type="SAM" id="SignalP"/>
    </source>
</evidence>
<dbReference type="Gene3D" id="3.40.710.10">
    <property type="entry name" value="DD-peptidase/beta-lactamase superfamily"/>
    <property type="match status" value="1"/>
</dbReference>
<proteinExistence type="predicted"/>
<feature type="signal peptide" evidence="1">
    <location>
        <begin position="1"/>
        <end position="20"/>
    </location>
</feature>
<organism evidence="4 5">
    <name type="scientific">Paludibaculum fermentans</name>
    <dbReference type="NCBI Taxonomy" id="1473598"/>
    <lineage>
        <taxon>Bacteria</taxon>
        <taxon>Pseudomonadati</taxon>
        <taxon>Acidobacteriota</taxon>
        <taxon>Terriglobia</taxon>
        <taxon>Bryobacterales</taxon>
        <taxon>Bryobacteraceae</taxon>
        <taxon>Paludibaculum</taxon>
    </lineage>
</organism>
<accession>A0A7S7NNS1</accession>
<keyword evidence="4" id="KW-0378">Hydrolase</keyword>
<evidence type="ECO:0000313" key="4">
    <source>
        <dbReference type="EMBL" id="QOY87026.1"/>
    </source>
</evidence>
<dbReference type="GO" id="GO:0016787">
    <property type="term" value="F:hydrolase activity"/>
    <property type="evidence" value="ECO:0007669"/>
    <property type="project" value="UniProtKB-KW"/>
</dbReference>
<feature type="domain" description="Beta-lactamase-related" evidence="2">
    <location>
        <begin position="25"/>
        <end position="362"/>
    </location>
</feature>
<keyword evidence="5" id="KW-1185">Reference proteome</keyword>
<dbReference type="EMBL" id="CP063849">
    <property type="protein sequence ID" value="QOY87026.1"/>
    <property type="molecule type" value="Genomic_DNA"/>
</dbReference>
<dbReference type="RefSeq" id="WP_194448695.1">
    <property type="nucleotide sequence ID" value="NZ_CP063849.1"/>
</dbReference>
<dbReference type="Gene3D" id="2.40.128.600">
    <property type="match status" value="1"/>
</dbReference>
<feature type="chain" id="PRO_5032805964" evidence="1">
    <location>
        <begin position="21"/>
        <end position="518"/>
    </location>
</feature>
<reference evidence="4 5" key="1">
    <citation type="submission" date="2020-10" db="EMBL/GenBank/DDBJ databases">
        <title>Complete genome sequence of Paludibaculum fermentans P105T, a facultatively anaerobic acidobacterium capable of dissimilatory Fe(III) reduction.</title>
        <authorList>
            <person name="Dedysh S.N."/>
            <person name="Beletsky A.V."/>
            <person name="Kulichevskaya I.S."/>
            <person name="Mardanov A.V."/>
            <person name="Ravin N.V."/>
        </authorList>
    </citation>
    <scope>NUCLEOTIDE SEQUENCE [LARGE SCALE GENOMIC DNA]</scope>
    <source>
        <strain evidence="4 5">P105</strain>
    </source>
</reference>
<protein>
    <submittedName>
        <fullName evidence="4">Serine hydrolase</fullName>
    </submittedName>
</protein>
<dbReference type="Pfam" id="PF00144">
    <property type="entry name" value="Beta-lactamase"/>
    <property type="match status" value="1"/>
</dbReference>
<dbReference type="KEGG" id="pfer:IRI77_30305"/>
<dbReference type="InterPro" id="IPR012338">
    <property type="entry name" value="Beta-lactam/transpept-like"/>
</dbReference>
<dbReference type="PANTHER" id="PTHR46825">
    <property type="entry name" value="D-ALANYL-D-ALANINE-CARBOXYPEPTIDASE/ENDOPEPTIDASE AMPH"/>
    <property type="match status" value="1"/>
</dbReference>
<dbReference type="AlphaFoldDB" id="A0A7S7NNS1"/>
<name>A0A7S7NNS1_PALFE</name>
<dbReference type="PANTHER" id="PTHR46825:SF15">
    <property type="entry name" value="BETA-LACTAMASE-RELATED DOMAIN-CONTAINING PROTEIN"/>
    <property type="match status" value="1"/>
</dbReference>
<dbReference type="InterPro" id="IPR050491">
    <property type="entry name" value="AmpC-like"/>
</dbReference>
<evidence type="ECO:0000313" key="5">
    <source>
        <dbReference type="Proteomes" id="UP000593892"/>
    </source>
</evidence>
<feature type="domain" description="Peptidase S12 Pab87-related C-terminal" evidence="3">
    <location>
        <begin position="405"/>
        <end position="508"/>
    </location>
</feature>
<dbReference type="SUPFAM" id="SSF56601">
    <property type="entry name" value="beta-lactamase/transpeptidase-like"/>
    <property type="match status" value="1"/>
</dbReference>
<sequence length="518" mass="56635">MRLATALLTLALALPSFGLAQPNLDSVVERALKEFNVPGIAVGVIKDGQLVMAKGYGVRKLGDPAPVTADTLFGVASNTKAFTSASLAMLVDEGKLRWDDPVIQYLPAFQMYDPYVTREMTVRDLLVHRSGLGLGAGDLMFFPTSNLSSAEIVKRLRWVRPATSFRSRYAYDNVLYLVAGQVIEAVSGKPWDAFVRERFFKPLGMTRSTTSSTVLKPGMDYATPHAAAEGKLEPIALTNLDNNAPAGAINSSVNEMAHWVVAQLNGGEYNGTRLFSAKQSQEMWSAQTVMPLGNPPGELSESKPNFQAYGLGWVVSDYRGARMIHHTGGLAGMVTRVTMIPSLKLGVLVFTNQEVGAAFNAVTYTVLDHYLNAPTKDWVGAYATYQATRLDEAGENISKAVAAHNPASKPALPLSSYAGRFRDAWYGDVLIEEKDGKLLIRFSHSPSLTGELVHWQYDTFVARWNDRTLLADAYMTFSLKPDGKIDSAKMVAVSPLTDFSFDFHDLFLRPVAADAKPY</sequence>
<dbReference type="Pfam" id="PF11954">
    <property type="entry name" value="DUF3471"/>
    <property type="match status" value="1"/>
</dbReference>
<evidence type="ECO:0000259" key="2">
    <source>
        <dbReference type="Pfam" id="PF00144"/>
    </source>
</evidence>
<dbReference type="InterPro" id="IPR001466">
    <property type="entry name" value="Beta-lactam-related"/>
</dbReference>
<dbReference type="InterPro" id="IPR021860">
    <property type="entry name" value="Peptidase_S12_Pab87-rel_C"/>
</dbReference>